<accession>A6UNN9</accession>
<dbReference type="Pfam" id="PF00534">
    <property type="entry name" value="Glycos_transf_1"/>
    <property type="match status" value="1"/>
</dbReference>
<dbReference type="CAZy" id="GT4">
    <property type="family name" value="Glycosyltransferase Family 4"/>
</dbReference>
<proteinExistence type="predicted"/>
<dbReference type="Gene3D" id="3.40.50.2000">
    <property type="entry name" value="Glycogen Phosphorylase B"/>
    <property type="match status" value="2"/>
</dbReference>
<dbReference type="EMBL" id="CP000742">
    <property type="protein sequence ID" value="ABR54111.1"/>
    <property type="molecule type" value="Genomic_DNA"/>
</dbReference>
<dbReference type="CDD" id="cd03801">
    <property type="entry name" value="GT4_PimA-like"/>
    <property type="match status" value="1"/>
</dbReference>
<dbReference type="HOGENOM" id="CLU_009583_2_2_2"/>
<dbReference type="Proteomes" id="UP000001107">
    <property type="component" value="Chromosome"/>
</dbReference>
<dbReference type="InterPro" id="IPR050194">
    <property type="entry name" value="Glycosyltransferase_grp1"/>
</dbReference>
<evidence type="ECO:0000313" key="2">
    <source>
        <dbReference type="EMBL" id="ABR54111.1"/>
    </source>
</evidence>
<dbReference type="RefSeq" id="WP_011972015.1">
    <property type="nucleotide sequence ID" value="NC_009634.1"/>
</dbReference>
<gene>
    <name evidence="2" type="ordered locus">Mevan_0201</name>
</gene>
<dbReference type="AlphaFoldDB" id="A6UNN9"/>
<dbReference type="eggNOG" id="arCOG01403">
    <property type="taxonomic scope" value="Archaea"/>
</dbReference>
<evidence type="ECO:0000313" key="3">
    <source>
        <dbReference type="Proteomes" id="UP000001107"/>
    </source>
</evidence>
<dbReference type="STRING" id="406327.Mevan_0201"/>
<reference evidence="2" key="1">
    <citation type="submission" date="2007-06" db="EMBL/GenBank/DDBJ databases">
        <title>Complete sequence of Methanococcus vannielii SB.</title>
        <authorList>
            <consortium name="US DOE Joint Genome Institute"/>
            <person name="Copeland A."/>
            <person name="Lucas S."/>
            <person name="Lapidus A."/>
            <person name="Barry K."/>
            <person name="Glavina del Rio T."/>
            <person name="Dalin E."/>
            <person name="Tice H."/>
            <person name="Pitluck S."/>
            <person name="Chain P."/>
            <person name="Malfatti S."/>
            <person name="Shin M."/>
            <person name="Vergez L."/>
            <person name="Schmutz J."/>
            <person name="Larimer F."/>
            <person name="Land M."/>
            <person name="Hauser L."/>
            <person name="Kyrpides N."/>
            <person name="Anderson I."/>
            <person name="Sieprawska-Lupa M."/>
            <person name="Whitman W.B."/>
            <person name="Richardson P."/>
        </authorList>
    </citation>
    <scope>NUCLEOTIDE SEQUENCE [LARGE SCALE GENOMIC DNA]</scope>
    <source>
        <strain evidence="2">SB</strain>
    </source>
</reference>
<evidence type="ECO:0000259" key="1">
    <source>
        <dbReference type="Pfam" id="PF00534"/>
    </source>
</evidence>
<sequence length="399" mass="45976">MVSSKLNIIRIVFEFYPMKGGSITHIINLSEKINPFIKKQIVVAPDFKNNKFDKNWDIEILRIPFLRLELLKKLKMPTVPIVLISYAINVIKIIKNLLKNNNEKYIIHVHGNLLGSYIITLLKIFKINVPVIIMQHSGNTFKISKKSNLSTKIAFFLFKFNKPDILLILDDGADINGFKKICRNKDINYDVVYHGIDTKKYVPEKCSKPPEFVVLSTNRLDKFKSVHLSILGFKKFIELIDDKNNVKMKIIGSGSEYPHLKKLVEDENISEFVEFHGEKNIHEIPTYLNESDVVVGTSLISNLNLSIQEAMAVEKPVLVFDSGNIKKLINNMENGVLIKSGDIDDFAENLKILYENHELRLKIGKNARKTIINERSWDSRIKKELNIYKKILDKRSLKV</sequence>
<dbReference type="SUPFAM" id="SSF53756">
    <property type="entry name" value="UDP-Glycosyltransferase/glycogen phosphorylase"/>
    <property type="match status" value="1"/>
</dbReference>
<dbReference type="PANTHER" id="PTHR45947:SF3">
    <property type="entry name" value="SULFOQUINOVOSYL TRANSFERASE SQD2"/>
    <property type="match status" value="1"/>
</dbReference>
<keyword evidence="2" id="KW-0808">Transferase</keyword>
<dbReference type="GeneID" id="5325051"/>
<dbReference type="PANTHER" id="PTHR45947">
    <property type="entry name" value="SULFOQUINOVOSYL TRANSFERASE SQD2"/>
    <property type="match status" value="1"/>
</dbReference>
<dbReference type="OrthoDB" id="132546at2157"/>
<dbReference type="GO" id="GO:0016757">
    <property type="term" value="F:glycosyltransferase activity"/>
    <property type="evidence" value="ECO:0007669"/>
    <property type="project" value="InterPro"/>
</dbReference>
<dbReference type="InterPro" id="IPR001296">
    <property type="entry name" value="Glyco_trans_1"/>
</dbReference>
<dbReference type="KEGG" id="mvn:Mevan_0201"/>
<feature type="domain" description="Glycosyl transferase family 1" evidence="1">
    <location>
        <begin position="208"/>
        <end position="369"/>
    </location>
</feature>
<keyword evidence="3" id="KW-1185">Reference proteome</keyword>
<protein>
    <submittedName>
        <fullName evidence="2">Glycosyl transferase group 1</fullName>
    </submittedName>
</protein>
<name>A6UNN9_METVS</name>
<organism evidence="2 3">
    <name type="scientific">Methanococcus vannielii (strain ATCC 35089 / DSM 1224 / JCM 13029 / OCM 148 / SB)</name>
    <dbReference type="NCBI Taxonomy" id="406327"/>
    <lineage>
        <taxon>Archaea</taxon>
        <taxon>Methanobacteriati</taxon>
        <taxon>Methanobacteriota</taxon>
        <taxon>Methanomada group</taxon>
        <taxon>Methanococci</taxon>
        <taxon>Methanococcales</taxon>
        <taxon>Methanococcaceae</taxon>
        <taxon>Methanococcus</taxon>
    </lineage>
</organism>